<name>A0A5B7HNR8_PORTR</name>
<proteinExistence type="predicted"/>
<dbReference type="Proteomes" id="UP000324222">
    <property type="component" value="Unassembled WGS sequence"/>
</dbReference>
<dbReference type="EMBL" id="VSRR010032724">
    <property type="protein sequence ID" value="MPC71349.1"/>
    <property type="molecule type" value="Genomic_DNA"/>
</dbReference>
<accession>A0A5B7HNR8</accession>
<keyword evidence="2" id="KW-1185">Reference proteome</keyword>
<evidence type="ECO:0000313" key="1">
    <source>
        <dbReference type="EMBL" id="MPC71349.1"/>
    </source>
</evidence>
<gene>
    <name evidence="1" type="ORF">E2C01_065626</name>
</gene>
<organism evidence="1 2">
    <name type="scientific">Portunus trituberculatus</name>
    <name type="common">Swimming crab</name>
    <name type="synonym">Neptunus trituberculatus</name>
    <dbReference type="NCBI Taxonomy" id="210409"/>
    <lineage>
        <taxon>Eukaryota</taxon>
        <taxon>Metazoa</taxon>
        <taxon>Ecdysozoa</taxon>
        <taxon>Arthropoda</taxon>
        <taxon>Crustacea</taxon>
        <taxon>Multicrustacea</taxon>
        <taxon>Malacostraca</taxon>
        <taxon>Eumalacostraca</taxon>
        <taxon>Eucarida</taxon>
        <taxon>Decapoda</taxon>
        <taxon>Pleocyemata</taxon>
        <taxon>Brachyura</taxon>
        <taxon>Eubrachyura</taxon>
        <taxon>Portunoidea</taxon>
        <taxon>Portunidae</taxon>
        <taxon>Portuninae</taxon>
        <taxon>Portunus</taxon>
    </lineage>
</organism>
<dbReference type="AlphaFoldDB" id="A0A5B7HNR8"/>
<sequence>MHDEVAVICIDLQQTIPIPKLSTSVAYYHRKLWMYNFCIHNLKTNE</sequence>
<comment type="caution">
    <text evidence="1">The sequence shown here is derived from an EMBL/GenBank/DDBJ whole genome shotgun (WGS) entry which is preliminary data.</text>
</comment>
<protein>
    <submittedName>
        <fullName evidence="1">Uncharacterized protein</fullName>
    </submittedName>
</protein>
<evidence type="ECO:0000313" key="2">
    <source>
        <dbReference type="Proteomes" id="UP000324222"/>
    </source>
</evidence>
<reference evidence="1 2" key="1">
    <citation type="submission" date="2019-05" db="EMBL/GenBank/DDBJ databases">
        <title>Another draft genome of Portunus trituberculatus and its Hox gene families provides insights of decapod evolution.</title>
        <authorList>
            <person name="Jeong J.-H."/>
            <person name="Song I."/>
            <person name="Kim S."/>
            <person name="Choi T."/>
            <person name="Kim D."/>
            <person name="Ryu S."/>
            <person name="Kim W."/>
        </authorList>
    </citation>
    <scope>NUCLEOTIDE SEQUENCE [LARGE SCALE GENOMIC DNA]</scope>
    <source>
        <tissue evidence="1">Muscle</tissue>
    </source>
</reference>